<keyword evidence="3" id="KW-1185">Reference proteome</keyword>
<proteinExistence type="predicted"/>
<organism evidence="2 3">
    <name type="scientific">Mogibacterium kristiansenii</name>
    <dbReference type="NCBI Taxonomy" id="2606708"/>
    <lineage>
        <taxon>Bacteria</taxon>
        <taxon>Bacillati</taxon>
        <taxon>Bacillota</taxon>
        <taxon>Clostridia</taxon>
        <taxon>Peptostreptococcales</taxon>
        <taxon>Anaerovoracaceae</taxon>
        <taxon>Mogibacterium</taxon>
    </lineage>
</organism>
<evidence type="ECO:0000313" key="2">
    <source>
        <dbReference type="EMBL" id="MST70541.1"/>
    </source>
</evidence>
<dbReference type="AlphaFoldDB" id="A0A6N7XLT3"/>
<evidence type="ECO:0000256" key="1">
    <source>
        <dbReference type="SAM" id="Phobius"/>
    </source>
</evidence>
<sequence>MSKENTKPQGEKRAESLSKAVLGMLAVGLGGGIALIAAAKKVGDAFLAEEDSALSEDEKENDTK</sequence>
<keyword evidence="1" id="KW-0812">Transmembrane</keyword>
<accession>A0A6N7XLT3</accession>
<dbReference type="EMBL" id="VUNA01000006">
    <property type="protein sequence ID" value="MST70541.1"/>
    <property type="molecule type" value="Genomic_DNA"/>
</dbReference>
<keyword evidence="1" id="KW-0472">Membrane</keyword>
<dbReference type="RefSeq" id="WP_154554108.1">
    <property type="nucleotide sequence ID" value="NZ_JAQXUZ010000014.1"/>
</dbReference>
<gene>
    <name evidence="2" type="ORF">FYJ65_04165</name>
</gene>
<keyword evidence="1" id="KW-1133">Transmembrane helix</keyword>
<feature type="transmembrane region" description="Helical" evidence="1">
    <location>
        <begin position="20"/>
        <end position="39"/>
    </location>
</feature>
<dbReference type="Proteomes" id="UP000469424">
    <property type="component" value="Unassembled WGS sequence"/>
</dbReference>
<name>A0A6N7XLT3_9FIRM</name>
<evidence type="ECO:0000313" key="3">
    <source>
        <dbReference type="Proteomes" id="UP000469424"/>
    </source>
</evidence>
<reference evidence="2 3" key="1">
    <citation type="submission" date="2019-08" db="EMBL/GenBank/DDBJ databases">
        <title>In-depth cultivation of the pig gut microbiome towards novel bacterial diversity and tailored functional studies.</title>
        <authorList>
            <person name="Wylensek D."/>
            <person name="Hitch T.C.A."/>
            <person name="Clavel T."/>
        </authorList>
    </citation>
    <scope>NUCLEOTIDE SEQUENCE [LARGE SCALE GENOMIC DNA]</scope>
    <source>
        <strain evidence="2 3">WCA-MUC-591-APC-4B</strain>
    </source>
</reference>
<protein>
    <submittedName>
        <fullName evidence="2">Uncharacterized protein</fullName>
    </submittedName>
</protein>
<comment type="caution">
    <text evidence="2">The sequence shown here is derived from an EMBL/GenBank/DDBJ whole genome shotgun (WGS) entry which is preliminary data.</text>
</comment>